<sequence>MRISKKVLALGISALLLSVSFPTSINALDKIENIQGVDKYETAGLISDKQDFTTAVLINADSTMVDGIAASGLAGVNNAAILLTNKDDIPEATLQRLNRVTKIYVIGGENSISKDVEKMLLMRRMQVIRIDGVDRVDTSYKIAGEIEKIKNSDKMFLVNGFKDEADAVSVASVAYRDGAPIILTKDIPSAEEDTDLDPWFGVSPVPVYAIGGESTLSDYIVSRYRATRIGGVDRYQTNKNVIEKFYNGAKEFYITSGDDLVYALVASPLAKNAPVVLVSNKSDKSILSGASKVTAIGISDKSIIEQCLDAVKK</sequence>
<dbReference type="PANTHER" id="PTHR30032:SF8">
    <property type="entry name" value="GERMINATION-SPECIFIC N-ACETYLMURAMOYL-L-ALANINE AMIDASE"/>
    <property type="match status" value="1"/>
</dbReference>
<organism evidence="2 3">
    <name type="scientific">Clostridioides difficile (strain CD196)</name>
    <name type="common">Peptoclostridium difficile</name>
    <dbReference type="NCBI Taxonomy" id="645462"/>
    <lineage>
        <taxon>Bacteria</taxon>
        <taxon>Bacillati</taxon>
        <taxon>Bacillota</taxon>
        <taxon>Clostridia</taxon>
        <taxon>Peptostreptococcales</taxon>
        <taxon>Peptostreptococcaceae</taxon>
        <taxon>Clostridioides</taxon>
    </lineage>
</organism>
<name>A0A0H3N0Z7_CLODC</name>
<dbReference type="Pfam" id="PF04122">
    <property type="entry name" value="CW_binding_2"/>
    <property type="match status" value="3"/>
</dbReference>
<dbReference type="InterPro" id="IPR007253">
    <property type="entry name" value="Cell_wall-bd_2"/>
</dbReference>
<gene>
    <name evidence="2" type="ordered locus">CD196_0793</name>
</gene>
<accession>A0A0H3N0Z7</accession>
<dbReference type="GeneID" id="66353348"/>
<evidence type="ECO:0000313" key="2">
    <source>
        <dbReference type="EMBL" id="CBA61516.1"/>
    </source>
</evidence>
<feature type="chain" id="PRO_5002616390" evidence="1">
    <location>
        <begin position="28"/>
        <end position="313"/>
    </location>
</feature>
<evidence type="ECO:0000256" key="1">
    <source>
        <dbReference type="SAM" id="SignalP"/>
    </source>
</evidence>
<dbReference type="InterPro" id="IPR051922">
    <property type="entry name" value="Bact_Sporulation_Assoc"/>
</dbReference>
<reference evidence="2 3" key="1">
    <citation type="journal article" date="2009" name="Genome Biol.">
        <title>Comparative genome and phenotypic analysis of Clostridium difficile 027 strains provides insight into the evolution of a hypervirulent bacterium.</title>
        <authorList>
            <person name="Stabler R.A."/>
            <person name="He M."/>
            <person name="Dawson L."/>
            <person name="Martin M."/>
            <person name="Valiente E."/>
            <person name="Corton C."/>
            <person name="Lawley T.D."/>
            <person name="Sebaihia M."/>
            <person name="Quail M.A."/>
            <person name="Rose G."/>
            <person name="Gerding D.N."/>
            <person name="Gibert M."/>
            <person name="Popoff M.R."/>
            <person name="Parkhill J."/>
            <person name="Dougan G."/>
            <person name="Wren B.W."/>
        </authorList>
    </citation>
    <scope>NUCLEOTIDE SEQUENCE [LARGE SCALE GENOMIC DNA]</scope>
    <source>
        <strain evidence="2 3">CD196</strain>
    </source>
</reference>
<dbReference type="EMBL" id="FN538970">
    <property type="protein sequence ID" value="CBA61516.1"/>
    <property type="molecule type" value="Genomic_DNA"/>
</dbReference>
<dbReference type="Proteomes" id="UP000002068">
    <property type="component" value="Chromosome"/>
</dbReference>
<proteinExistence type="predicted"/>
<keyword evidence="1" id="KW-0732">Signal</keyword>
<dbReference type="KEGG" id="cdc:CD196_0793"/>
<dbReference type="AlphaFoldDB" id="A0A0H3N0Z7"/>
<dbReference type="Gene3D" id="3.40.50.12090">
    <property type="match status" value="2"/>
</dbReference>
<feature type="signal peptide" evidence="1">
    <location>
        <begin position="1"/>
        <end position="27"/>
    </location>
</feature>
<dbReference type="HOGENOM" id="CLU_028455_3_1_9"/>
<evidence type="ECO:0000313" key="3">
    <source>
        <dbReference type="Proteomes" id="UP000002068"/>
    </source>
</evidence>
<dbReference type="PANTHER" id="PTHR30032">
    <property type="entry name" value="N-ACETYLMURAMOYL-L-ALANINE AMIDASE-RELATED"/>
    <property type="match status" value="1"/>
</dbReference>
<dbReference type="RefSeq" id="WP_004454223.1">
    <property type="nucleotide sequence ID" value="NC_013315.1"/>
</dbReference>
<dbReference type="PATRIC" id="fig|645462.16.peg.833"/>
<protein>
    <submittedName>
        <fullName evidence="2">Cell surface protein</fullName>
    </submittedName>
</protein>